<feature type="compositionally biased region" description="Basic and acidic residues" evidence="1">
    <location>
        <begin position="198"/>
        <end position="217"/>
    </location>
</feature>
<name>A0AAD5Q419_PYTIN</name>
<feature type="compositionally biased region" description="Basic and acidic residues" evidence="1">
    <location>
        <begin position="226"/>
        <end position="238"/>
    </location>
</feature>
<feature type="compositionally biased region" description="Basic and acidic residues" evidence="1">
    <location>
        <begin position="167"/>
        <end position="178"/>
    </location>
</feature>
<sequence length="415" mass="46299">MSFLDRFQGKIATVTAHGHLKKADGSEEIRVGLPKRKPNAAAQPSAKATSNQAMAVPPDRVVVQRHPPQPQQYAPPEVPRVAIPQAKGHATMDKTASARQQPQYASPQSSPRHKSGRDGYENYGYDRDNNSHYRPHHQQQQQPYGQASHRYSGGGGYDYQASLPGRAVEDHYEGHYDQHYSGAPRRGGGGHSPVKGASPERYHDKSPSHYERPKDRSPVNQQREPPSPRERNEARVQSDEDQLAFSRRARPVQFAPCTVAQYKKEKPAGYYELGKLQPDLNAEDLVQKRANRERIKAFSKNLRDINKSVAAPKKADDDATQKKTLSTREKALAFAKHIPKPRLQQRPLAEPIGSLGASDSNDELDVDVPTAAARRPINSIEDDDTEEDHVSSELQQLQMRHQASRAQVEALIRGT</sequence>
<feature type="region of interest" description="Disordered" evidence="1">
    <location>
        <begin position="25"/>
        <end position="250"/>
    </location>
</feature>
<feature type="region of interest" description="Disordered" evidence="1">
    <location>
        <begin position="396"/>
        <end position="415"/>
    </location>
</feature>
<evidence type="ECO:0000313" key="2">
    <source>
        <dbReference type="EMBL" id="KAJ0395443.1"/>
    </source>
</evidence>
<dbReference type="Pfam" id="PF15261">
    <property type="entry name" value="JHY"/>
    <property type="match status" value="1"/>
</dbReference>
<reference evidence="2" key="1">
    <citation type="submission" date="2021-12" db="EMBL/GenBank/DDBJ databases">
        <title>Prjna785345.</title>
        <authorList>
            <person name="Rujirawat T."/>
            <person name="Krajaejun T."/>
        </authorList>
    </citation>
    <scope>NUCLEOTIDE SEQUENCE</scope>
    <source>
        <strain evidence="2">Pi057C3</strain>
    </source>
</reference>
<proteinExistence type="predicted"/>
<evidence type="ECO:0000256" key="1">
    <source>
        <dbReference type="SAM" id="MobiDB-lite"/>
    </source>
</evidence>
<feature type="compositionally biased region" description="Low complexity" evidence="1">
    <location>
        <begin position="56"/>
        <end position="66"/>
    </location>
</feature>
<protein>
    <submittedName>
        <fullName evidence="2">Uncharacterized protein</fullName>
    </submittedName>
</protein>
<feature type="region of interest" description="Disordered" evidence="1">
    <location>
        <begin position="370"/>
        <end position="391"/>
    </location>
</feature>
<dbReference type="InterPro" id="IPR027968">
    <property type="entry name" value="JHY"/>
</dbReference>
<accession>A0AAD5Q419</accession>
<comment type="caution">
    <text evidence="2">The sequence shown here is derived from an EMBL/GenBank/DDBJ whole genome shotgun (WGS) entry which is preliminary data.</text>
</comment>
<dbReference type="Proteomes" id="UP001209570">
    <property type="component" value="Unassembled WGS sequence"/>
</dbReference>
<keyword evidence="3" id="KW-1185">Reference proteome</keyword>
<feature type="compositionally biased region" description="Basic and acidic residues" evidence="1">
    <location>
        <begin position="116"/>
        <end position="131"/>
    </location>
</feature>
<feature type="compositionally biased region" description="Low complexity" evidence="1">
    <location>
        <begin position="97"/>
        <end position="110"/>
    </location>
</feature>
<gene>
    <name evidence="2" type="ORF">P43SY_007768</name>
</gene>
<feature type="compositionally biased region" description="Polar residues" evidence="1">
    <location>
        <begin position="396"/>
        <end position="405"/>
    </location>
</feature>
<organism evidence="2 3">
    <name type="scientific">Pythium insidiosum</name>
    <name type="common">Pythiosis disease agent</name>
    <dbReference type="NCBI Taxonomy" id="114742"/>
    <lineage>
        <taxon>Eukaryota</taxon>
        <taxon>Sar</taxon>
        <taxon>Stramenopiles</taxon>
        <taxon>Oomycota</taxon>
        <taxon>Peronosporomycetes</taxon>
        <taxon>Pythiales</taxon>
        <taxon>Pythiaceae</taxon>
        <taxon>Pythium</taxon>
    </lineage>
</organism>
<dbReference type="EMBL" id="JAKCXM010000345">
    <property type="protein sequence ID" value="KAJ0395443.1"/>
    <property type="molecule type" value="Genomic_DNA"/>
</dbReference>
<evidence type="ECO:0000313" key="3">
    <source>
        <dbReference type="Proteomes" id="UP001209570"/>
    </source>
</evidence>
<dbReference type="AlphaFoldDB" id="A0AAD5Q419"/>